<evidence type="ECO:0000256" key="6">
    <source>
        <dbReference type="ARBA" id="ARBA00038255"/>
    </source>
</evidence>
<evidence type="ECO:0000256" key="5">
    <source>
        <dbReference type="ARBA" id="ARBA00022737"/>
    </source>
</evidence>
<evidence type="ECO:0000256" key="2">
    <source>
        <dbReference type="ARBA" id="ARBA00022490"/>
    </source>
</evidence>
<keyword evidence="9" id="KW-1185">Reference proteome</keyword>
<dbReference type="PROSITE" id="PS00678">
    <property type="entry name" value="WD_REPEATS_1"/>
    <property type="match status" value="1"/>
</dbReference>
<gene>
    <name evidence="8" type="ORF">V7S43_001232</name>
</gene>
<evidence type="ECO:0000256" key="1">
    <source>
        <dbReference type="ARBA" id="ARBA00004496"/>
    </source>
</evidence>
<feature type="repeat" description="WD" evidence="7">
    <location>
        <begin position="328"/>
        <end position="350"/>
    </location>
</feature>
<comment type="caution">
    <text evidence="8">The sequence shown here is derived from an EMBL/GenBank/DDBJ whole genome shotgun (WGS) entry which is preliminary data.</text>
</comment>
<dbReference type="InterPro" id="IPR015943">
    <property type="entry name" value="WD40/YVTN_repeat-like_dom_sf"/>
</dbReference>
<proteinExistence type="inferred from homology"/>
<dbReference type="PANTHER" id="PTHR14344">
    <property type="entry name" value="WD REPEAT PROTEIN"/>
    <property type="match status" value="1"/>
</dbReference>
<dbReference type="AlphaFoldDB" id="A0ABD3G6S0"/>
<dbReference type="InterPro" id="IPR001680">
    <property type="entry name" value="WD40_rpt"/>
</dbReference>
<comment type="similarity">
    <text evidence="6">Belongs to the WD repeat WDR6 family.</text>
</comment>
<keyword evidence="2" id="KW-0963">Cytoplasm</keyword>
<dbReference type="Gene3D" id="2.130.10.10">
    <property type="entry name" value="YVTN repeat-like/Quinoprotein amine dehydrogenase"/>
    <property type="match status" value="4"/>
</dbReference>
<dbReference type="GO" id="GO:0005737">
    <property type="term" value="C:cytoplasm"/>
    <property type="evidence" value="ECO:0007669"/>
    <property type="project" value="UniProtKB-SubCell"/>
</dbReference>
<evidence type="ECO:0000256" key="7">
    <source>
        <dbReference type="PROSITE-ProRule" id="PRU00221"/>
    </source>
</evidence>
<organism evidence="8 9">
    <name type="scientific">Phytophthora oleae</name>
    <dbReference type="NCBI Taxonomy" id="2107226"/>
    <lineage>
        <taxon>Eukaryota</taxon>
        <taxon>Sar</taxon>
        <taxon>Stramenopiles</taxon>
        <taxon>Oomycota</taxon>
        <taxon>Peronosporomycetes</taxon>
        <taxon>Peronosporales</taxon>
        <taxon>Peronosporaceae</taxon>
        <taxon>Phytophthora</taxon>
    </lineage>
</organism>
<evidence type="ECO:0000256" key="3">
    <source>
        <dbReference type="ARBA" id="ARBA00022574"/>
    </source>
</evidence>
<dbReference type="InterPro" id="IPR051973">
    <property type="entry name" value="tRNA_Anticodon_Mtase-Reg"/>
</dbReference>
<keyword evidence="4" id="KW-0819">tRNA processing</keyword>
<sequence>MAIKKQEFLGAVTLVSFSSDGSLLYVGVGPTVFLYATATGELLGEHDVLTRGILHGCDIVRLPRSDATPESFAGAFFGQKRVSCFDNLPQTPEAARRLEELSVLGKPKVFCDWVFDVQLLTNDFASENEAKNLLAAVGLAHNFVQIWDPVRNDILRSVQCAARCILYALAFHGRSLDDLVVASGTVFQQILLWNPMEDGSEETNSAVEPTQRLHAHDGVLFKLAWSSDARSLASVSDDRTVQLWSNKGKITAEQLHLPRSSTRDELLASEYSPVFRSWGHTARIWDVSFWEHGVVTASEDGLCKLWGLDGNCVATLQGHVGRHVWRAAVHPSLKMIASGGGDGAVKLWDVTHQLMSSSDASGDSTMCKTIRVPITATSATPTRKKVSSQSVRNIVLSTQDNGKAAFVASEHGDIFRLDLSSLTSEIFFTIPRTDDARVQTRTSGGLSTFAMDYSGHFLLLGEVTGRVCIVEASTGNLLYSWIGQSNVRVMKIWWDLEGSLFVSSASGILSEWKPTILKASEGLETSSITMDLVATFKIPAKSSVSSVLVVDRLDMTRNIVVGDGHGNVYMFHRSLSLPECTDQSTEVQAPALVLKGAHGRELVASLLLSQESQDAHKHRIVMLSGGHDGYICSYALEEDTNGALAAVRVGRESIRGISTVKQLWWSTSTSQTKPDLMVFGFHAAQAVLHNFSAQYRLFHVECGGWRRPHALFTTAGDFDFSLPSHTFVFTPPAIQKEEIDIKVHSNLLSPGNAADTSPRFSRCSLHDHHHGRMTTCVAFLGSERLVTAAEDNSLMLHRRGLTTNEKRTSSRWGSVATGIAHTTTVRALTTFQRKTPDEVEHIILSGGGKQRLNVWVVRGETDLLRHVCGQERAEAAQDHRILGLATFEIPSVSDAYRLVAACNSEGSTQLLLLDADHGNLFELGDCRSVSRKPILSCVGFQVSDDSVVAGLAVGSTDGLVTLWDLSVLLKEIASLLLSDENLGQFREKLQGLIGELRPSGKYLAHDMGVNCIDLVSCQRSKEKGSLDVRLISGGDDQNLSIRELRFPSCQMVSEARKVNASGSAIKTVACVDAKTIFAAGYDQRVSKWGIHHNENGTELEWQGTVFSECADIADLAIRQSEAGTADEVVVVGQGLQIMEFQRE</sequence>
<reference evidence="8 9" key="1">
    <citation type="submission" date="2024-09" db="EMBL/GenBank/DDBJ databases">
        <title>Genome sequencing and assembly of Phytophthora oleae, isolate VK10A, causative agent of rot of olive drupes.</title>
        <authorList>
            <person name="Conti Taguali S."/>
            <person name="Riolo M."/>
            <person name="La Spada F."/>
            <person name="Cacciola S.O."/>
            <person name="Dionisio G."/>
        </authorList>
    </citation>
    <scope>NUCLEOTIDE SEQUENCE [LARGE SCALE GENOMIC DNA]</scope>
    <source>
        <strain evidence="8 9">VK10A</strain>
    </source>
</reference>
<dbReference type="EMBL" id="JBIMZQ010000002">
    <property type="protein sequence ID" value="KAL3673524.1"/>
    <property type="molecule type" value="Genomic_DNA"/>
</dbReference>
<dbReference type="GO" id="GO:0008033">
    <property type="term" value="P:tRNA processing"/>
    <property type="evidence" value="ECO:0007669"/>
    <property type="project" value="UniProtKB-KW"/>
</dbReference>
<dbReference type="InterPro" id="IPR036322">
    <property type="entry name" value="WD40_repeat_dom_sf"/>
</dbReference>
<evidence type="ECO:0000313" key="9">
    <source>
        <dbReference type="Proteomes" id="UP001632037"/>
    </source>
</evidence>
<keyword evidence="5" id="KW-0677">Repeat</keyword>
<comment type="subcellular location">
    <subcellularLocation>
        <location evidence="1">Cytoplasm</location>
    </subcellularLocation>
</comment>
<keyword evidence="3 7" id="KW-0853">WD repeat</keyword>
<protein>
    <submittedName>
        <fullName evidence="8">Uncharacterized protein</fullName>
    </submittedName>
</protein>
<dbReference type="Proteomes" id="UP001632037">
    <property type="component" value="Unassembled WGS sequence"/>
</dbReference>
<accession>A0ABD3G6S0</accession>
<dbReference type="PROSITE" id="PS50294">
    <property type="entry name" value="WD_REPEATS_REGION"/>
    <property type="match status" value="1"/>
</dbReference>
<dbReference type="PROSITE" id="PS50082">
    <property type="entry name" value="WD_REPEATS_2"/>
    <property type="match status" value="2"/>
</dbReference>
<dbReference type="InterPro" id="IPR019775">
    <property type="entry name" value="WD40_repeat_CS"/>
</dbReference>
<dbReference type="InterPro" id="IPR020472">
    <property type="entry name" value="WD40_PAC1"/>
</dbReference>
<dbReference type="Pfam" id="PF00400">
    <property type="entry name" value="WD40"/>
    <property type="match status" value="3"/>
</dbReference>
<feature type="repeat" description="WD" evidence="7">
    <location>
        <begin position="213"/>
        <end position="245"/>
    </location>
</feature>
<dbReference type="PANTHER" id="PTHR14344:SF3">
    <property type="entry name" value="WD REPEAT-CONTAINING PROTEIN 6"/>
    <property type="match status" value="1"/>
</dbReference>
<dbReference type="PRINTS" id="PR00320">
    <property type="entry name" value="GPROTEINBRPT"/>
</dbReference>
<dbReference type="SUPFAM" id="SSF50978">
    <property type="entry name" value="WD40 repeat-like"/>
    <property type="match status" value="2"/>
</dbReference>
<dbReference type="SMART" id="SM00320">
    <property type="entry name" value="WD40"/>
    <property type="match status" value="11"/>
</dbReference>
<evidence type="ECO:0000256" key="4">
    <source>
        <dbReference type="ARBA" id="ARBA00022694"/>
    </source>
</evidence>
<evidence type="ECO:0000313" key="8">
    <source>
        <dbReference type="EMBL" id="KAL3673524.1"/>
    </source>
</evidence>
<name>A0ABD3G6S0_9STRA</name>